<dbReference type="Proteomes" id="UP000784294">
    <property type="component" value="Unassembled WGS sequence"/>
</dbReference>
<dbReference type="AlphaFoldDB" id="A0A3S4ZXE4"/>
<accession>A0A3S4ZXE4</accession>
<comment type="caution">
    <text evidence="2">The sequence shown here is derived from an EMBL/GenBank/DDBJ whole genome shotgun (WGS) entry which is preliminary data.</text>
</comment>
<reference evidence="2" key="1">
    <citation type="submission" date="2018-11" db="EMBL/GenBank/DDBJ databases">
        <authorList>
            <consortium name="Pathogen Informatics"/>
        </authorList>
    </citation>
    <scope>NUCLEOTIDE SEQUENCE</scope>
</reference>
<keyword evidence="3" id="KW-1185">Reference proteome</keyword>
<proteinExistence type="predicted"/>
<evidence type="ECO:0000313" key="3">
    <source>
        <dbReference type="Proteomes" id="UP000784294"/>
    </source>
</evidence>
<organism evidence="2 3">
    <name type="scientific">Protopolystoma xenopodis</name>
    <dbReference type="NCBI Taxonomy" id="117903"/>
    <lineage>
        <taxon>Eukaryota</taxon>
        <taxon>Metazoa</taxon>
        <taxon>Spiralia</taxon>
        <taxon>Lophotrochozoa</taxon>
        <taxon>Platyhelminthes</taxon>
        <taxon>Monogenea</taxon>
        <taxon>Polyopisthocotylea</taxon>
        <taxon>Polystomatidea</taxon>
        <taxon>Polystomatidae</taxon>
        <taxon>Protopolystoma</taxon>
    </lineage>
</organism>
<name>A0A3S4ZXE4_9PLAT</name>
<sequence length="180" mass="18788">MASLAQDAFIGFDCVNPDYSVLRHHTTRPSQQQPMRSALVGGMHVSGSAAATAPPVSPNPALAMTSSPPPGRSTVTEQVVPASSLISGSIPQPTSVGTVRSGLIRLVGDTSCQTPSVQTPPPPSPTLLNIGDTSLFQADWCSPFPPSLATLHHSPFTRLFRALDLFLQNPASLSILVSPV</sequence>
<dbReference type="EMBL" id="CAAALY010006489">
    <property type="protein sequence ID" value="VEL09501.1"/>
    <property type="molecule type" value="Genomic_DNA"/>
</dbReference>
<evidence type="ECO:0000256" key="1">
    <source>
        <dbReference type="SAM" id="MobiDB-lite"/>
    </source>
</evidence>
<gene>
    <name evidence="2" type="ORF">PXEA_LOCUS2941</name>
</gene>
<evidence type="ECO:0000313" key="2">
    <source>
        <dbReference type="EMBL" id="VEL09501.1"/>
    </source>
</evidence>
<dbReference type="OrthoDB" id="63267at2759"/>
<protein>
    <submittedName>
        <fullName evidence="2">Uncharacterized protein</fullName>
    </submittedName>
</protein>
<feature type="region of interest" description="Disordered" evidence="1">
    <location>
        <begin position="46"/>
        <end position="73"/>
    </location>
</feature>